<evidence type="ECO:0000313" key="2">
    <source>
        <dbReference type="Ensembl" id="ENSCSAVP00000003965.1"/>
    </source>
</evidence>
<reference evidence="3" key="1">
    <citation type="submission" date="2003-08" db="EMBL/GenBank/DDBJ databases">
        <authorList>
            <person name="Birren B."/>
            <person name="Nusbaum C."/>
            <person name="Abebe A."/>
            <person name="Abouelleil A."/>
            <person name="Adekoya E."/>
            <person name="Ait-zahra M."/>
            <person name="Allen N."/>
            <person name="Allen T."/>
            <person name="An P."/>
            <person name="Anderson M."/>
            <person name="Anderson S."/>
            <person name="Arachchi H."/>
            <person name="Armbruster J."/>
            <person name="Bachantsang P."/>
            <person name="Baldwin J."/>
            <person name="Barry A."/>
            <person name="Bayul T."/>
            <person name="Blitshsteyn B."/>
            <person name="Bloom T."/>
            <person name="Blye J."/>
            <person name="Boguslavskiy L."/>
            <person name="Borowsky M."/>
            <person name="Boukhgalter B."/>
            <person name="Brunache A."/>
            <person name="Butler J."/>
            <person name="Calixte N."/>
            <person name="Calvo S."/>
            <person name="Camarata J."/>
            <person name="Campo K."/>
            <person name="Chang J."/>
            <person name="Cheshatsang Y."/>
            <person name="Citroen M."/>
            <person name="Collymore A."/>
            <person name="Considine T."/>
            <person name="Cook A."/>
            <person name="Cooke P."/>
            <person name="Corum B."/>
            <person name="Cuomo C."/>
            <person name="David R."/>
            <person name="Dawoe T."/>
            <person name="Degray S."/>
            <person name="Dodge S."/>
            <person name="Dooley K."/>
            <person name="Dorje P."/>
            <person name="Dorjee K."/>
            <person name="Dorris L."/>
            <person name="Duffey N."/>
            <person name="Dupes A."/>
            <person name="Elkins T."/>
            <person name="Engels R."/>
            <person name="Erickson J."/>
            <person name="Farina A."/>
            <person name="Faro S."/>
            <person name="Ferreira P."/>
            <person name="Fischer H."/>
            <person name="Fitzgerald M."/>
            <person name="Foley K."/>
            <person name="Gage D."/>
            <person name="Galagan J."/>
            <person name="Gearin G."/>
            <person name="Gnerre S."/>
            <person name="Gnirke A."/>
            <person name="Goyette A."/>
            <person name="Graham J."/>
            <person name="Grandbois E."/>
            <person name="Gyaltsen K."/>
            <person name="Hafez N."/>
            <person name="Hagopian D."/>
            <person name="Hagos B."/>
            <person name="Hall J."/>
            <person name="Hatcher B."/>
            <person name="Heller A."/>
            <person name="Higgins H."/>
            <person name="Honan T."/>
            <person name="Horn A."/>
            <person name="Houde N."/>
            <person name="Hughes L."/>
            <person name="Hulme W."/>
            <person name="Husby E."/>
            <person name="Iliev I."/>
            <person name="Jaffe D."/>
            <person name="Jones C."/>
            <person name="Kamal M."/>
            <person name="Kamat A."/>
            <person name="Kamvysselis M."/>
            <person name="Karlsson E."/>
            <person name="Kells C."/>
            <person name="Kieu A."/>
            <person name="Kisner P."/>
            <person name="Kodira C."/>
            <person name="Kulbokas E."/>
            <person name="Labutti K."/>
            <person name="Lama D."/>
            <person name="Landers T."/>
            <person name="Leger J."/>
            <person name="Levine S."/>
            <person name="Lewis D."/>
            <person name="Lewis T."/>
            <person name="Lindblad-toh K."/>
            <person name="Liu X."/>
            <person name="Lokyitsang T."/>
            <person name="Lokyitsang Y."/>
            <person name="Lucien O."/>
            <person name="Lui A."/>
            <person name="Ma L.J."/>
            <person name="Mabbitt R."/>
            <person name="Macdonald J."/>
            <person name="Maclean C."/>
            <person name="Major J."/>
            <person name="Manning J."/>
            <person name="Marabella R."/>
            <person name="Maru K."/>
            <person name="Matthews C."/>
            <person name="Mauceli E."/>
            <person name="Mccarthy M."/>
            <person name="Mcdonough S."/>
            <person name="Mcghee T."/>
            <person name="Meldrim J."/>
            <person name="Meneus L."/>
            <person name="Mesirov J."/>
            <person name="Mihalev A."/>
            <person name="Mihova T."/>
            <person name="Mikkelsen T."/>
            <person name="Mlenga V."/>
            <person name="Moru K."/>
            <person name="Mozes J."/>
            <person name="Mulrain L."/>
            <person name="Munson G."/>
            <person name="Naylor J."/>
            <person name="Newes C."/>
            <person name="Nguyen C."/>
            <person name="Nguyen N."/>
            <person name="Nguyen T."/>
            <person name="Nicol R."/>
            <person name="Nielsen C."/>
            <person name="Nizzari M."/>
            <person name="Norbu C."/>
            <person name="Norbu N."/>
            <person name="O'donnell P."/>
            <person name="Okoawo O."/>
            <person name="O'leary S."/>
            <person name="Omotosho B."/>
            <person name="O'neill K."/>
            <person name="Osman S."/>
            <person name="Parker S."/>
            <person name="Perrin D."/>
            <person name="Phunkhang P."/>
            <person name="Piqani B."/>
            <person name="Purcell S."/>
            <person name="Rachupka T."/>
            <person name="Ramasamy U."/>
            <person name="Rameau R."/>
            <person name="Ray V."/>
            <person name="Raymond C."/>
            <person name="Retta R."/>
            <person name="Richardson S."/>
            <person name="Rise C."/>
            <person name="Rodriguez J."/>
            <person name="Rogers J."/>
            <person name="Rogov P."/>
            <person name="Rutman M."/>
            <person name="Schupbach R."/>
            <person name="Seaman C."/>
            <person name="Settipalli S."/>
            <person name="Sharpe T."/>
            <person name="Sheridan J."/>
            <person name="Sherpa N."/>
            <person name="Shi J."/>
            <person name="Smirnov S."/>
            <person name="Smith C."/>
            <person name="Sougnez C."/>
            <person name="Spencer B."/>
            <person name="Stalker J."/>
            <person name="Stange-thomann N."/>
            <person name="Stavropoulos S."/>
            <person name="Stetson K."/>
            <person name="Stone C."/>
            <person name="Stone S."/>
            <person name="Stubbs M."/>
            <person name="Talamas J."/>
            <person name="Tchuinga P."/>
            <person name="Tenzing P."/>
            <person name="Tesfaye S."/>
            <person name="Theodore J."/>
            <person name="Thoulutsang Y."/>
            <person name="Topham K."/>
            <person name="Towey S."/>
            <person name="Tsamla T."/>
            <person name="Tsomo N."/>
            <person name="Vallee D."/>
            <person name="Vassiliev H."/>
            <person name="Venkataraman V."/>
            <person name="Vinson J."/>
            <person name="Vo A."/>
            <person name="Wade C."/>
            <person name="Wang S."/>
            <person name="Wangchuk T."/>
            <person name="Wangdi T."/>
            <person name="Whittaker C."/>
            <person name="Wilkinson J."/>
            <person name="Wu Y."/>
            <person name="Wyman D."/>
            <person name="Yadav S."/>
            <person name="Yang S."/>
            <person name="Yang X."/>
            <person name="Yeager S."/>
            <person name="Yee E."/>
            <person name="Young G."/>
            <person name="Zainoun J."/>
            <person name="Zembeck L."/>
            <person name="Zimmer A."/>
            <person name="Zody M."/>
            <person name="Lander E."/>
        </authorList>
    </citation>
    <scope>NUCLEOTIDE SEQUENCE [LARGE SCALE GENOMIC DNA]</scope>
</reference>
<evidence type="ECO:0000313" key="3">
    <source>
        <dbReference type="Proteomes" id="UP000007875"/>
    </source>
</evidence>
<accession>H2YF67</accession>
<protein>
    <submittedName>
        <fullName evidence="2">Uncharacterized protein</fullName>
    </submittedName>
</protein>
<dbReference type="AlphaFoldDB" id="H2YF67"/>
<sequence length="111" mass="12522">MIGDGAHLKEGAEGHVIGVVHGNVIDLDPGKKDPDLEGEMPNPPMRKTTGKQHQSLVMSTRCRKISNKRSWRMKCVEEGIELRSGDPIKDHLHNLMWTRINQGRFGRLKMS</sequence>
<keyword evidence="3" id="KW-1185">Reference proteome</keyword>
<proteinExistence type="predicted"/>
<dbReference type="HOGENOM" id="CLU_2164035_0_0_1"/>
<dbReference type="Ensembl" id="ENSCSAVT00000004024.1">
    <property type="protein sequence ID" value="ENSCSAVP00000003965.1"/>
    <property type="gene ID" value="ENSCSAVG00000002353.1"/>
</dbReference>
<reference evidence="2" key="2">
    <citation type="submission" date="2025-08" db="UniProtKB">
        <authorList>
            <consortium name="Ensembl"/>
        </authorList>
    </citation>
    <scope>IDENTIFICATION</scope>
</reference>
<dbReference type="GeneTree" id="ENSGT00940000157753"/>
<evidence type="ECO:0000256" key="1">
    <source>
        <dbReference type="SAM" id="MobiDB-lite"/>
    </source>
</evidence>
<dbReference type="Proteomes" id="UP000007875">
    <property type="component" value="Unassembled WGS sequence"/>
</dbReference>
<organism evidence="2 3">
    <name type="scientific">Ciona savignyi</name>
    <name type="common">Pacific transparent sea squirt</name>
    <dbReference type="NCBI Taxonomy" id="51511"/>
    <lineage>
        <taxon>Eukaryota</taxon>
        <taxon>Metazoa</taxon>
        <taxon>Chordata</taxon>
        <taxon>Tunicata</taxon>
        <taxon>Ascidiacea</taxon>
        <taxon>Phlebobranchia</taxon>
        <taxon>Cionidae</taxon>
        <taxon>Ciona</taxon>
    </lineage>
</organism>
<name>H2YF67_CIOSA</name>
<reference evidence="2" key="3">
    <citation type="submission" date="2025-09" db="UniProtKB">
        <authorList>
            <consortium name="Ensembl"/>
        </authorList>
    </citation>
    <scope>IDENTIFICATION</scope>
</reference>
<feature type="region of interest" description="Disordered" evidence="1">
    <location>
        <begin position="26"/>
        <end position="58"/>
    </location>
</feature>